<feature type="transmembrane region" description="Helical" evidence="5">
    <location>
        <begin position="107"/>
        <end position="127"/>
    </location>
</feature>
<comment type="subcellular location">
    <subcellularLocation>
        <location evidence="1">Endomembrane system</location>
        <topology evidence="1">Multi-pass membrane protein</topology>
    </subcellularLocation>
</comment>
<name>A0A7J2TIV5_ARCFL</name>
<dbReference type="EMBL" id="DSLA01000078">
    <property type="protein sequence ID" value="HEH35485.1"/>
    <property type="molecule type" value="Genomic_DNA"/>
</dbReference>
<dbReference type="GO" id="GO:0031293">
    <property type="term" value="P:membrane protein intracellular domain proteolysis"/>
    <property type="evidence" value="ECO:0007669"/>
    <property type="project" value="TreeGrafter"/>
</dbReference>
<reference evidence="7" key="1">
    <citation type="journal article" date="2020" name="mSystems">
        <title>Genome- and Community-Level Interaction Insights into Carbon Utilization and Element Cycling Functions of Hydrothermarchaeota in Hydrothermal Sediment.</title>
        <authorList>
            <person name="Zhou Z."/>
            <person name="Liu Y."/>
            <person name="Xu W."/>
            <person name="Pan J."/>
            <person name="Luo Z.H."/>
            <person name="Li M."/>
        </authorList>
    </citation>
    <scope>NUCLEOTIDE SEQUENCE [LARGE SCALE GENOMIC DNA]</scope>
    <source>
        <strain evidence="7">SpSt-26</strain>
    </source>
</reference>
<gene>
    <name evidence="7" type="ORF">ENP88_04930</name>
</gene>
<feature type="transmembrane region" description="Helical" evidence="5">
    <location>
        <begin position="178"/>
        <end position="198"/>
    </location>
</feature>
<dbReference type="InterPro" id="IPR001193">
    <property type="entry name" value="MBTPS2"/>
</dbReference>
<dbReference type="GO" id="GO:0016020">
    <property type="term" value="C:membrane"/>
    <property type="evidence" value="ECO:0007669"/>
    <property type="project" value="InterPro"/>
</dbReference>
<dbReference type="AlphaFoldDB" id="A0A7J2TIV5"/>
<evidence type="ECO:0000256" key="3">
    <source>
        <dbReference type="ARBA" id="ARBA00022989"/>
    </source>
</evidence>
<organism evidence="7">
    <name type="scientific">Archaeoglobus fulgidus</name>
    <dbReference type="NCBI Taxonomy" id="2234"/>
    <lineage>
        <taxon>Archaea</taxon>
        <taxon>Methanobacteriati</taxon>
        <taxon>Methanobacteriota</taxon>
        <taxon>Archaeoglobi</taxon>
        <taxon>Archaeoglobales</taxon>
        <taxon>Archaeoglobaceae</taxon>
        <taxon>Archaeoglobus</taxon>
    </lineage>
</organism>
<evidence type="ECO:0000256" key="5">
    <source>
        <dbReference type="SAM" id="Phobius"/>
    </source>
</evidence>
<keyword evidence="3 5" id="KW-1133">Transmembrane helix</keyword>
<dbReference type="GO" id="GO:0012505">
    <property type="term" value="C:endomembrane system"/>
    <property type="evidence" value="ECO:0007669"/>
    <property type="project" value="UniProtKB-SubCell"/>
</dbReference>
<dbReference type="InterPro" id="IPR036034">
    <property type="entry name" value="PDZ_sf"/>
</dbReference>
<dbReference type="PANTHER" id="PTHR13325">
    <property type="entry name" value="PROTEASE M50 MEMBRANE-BOUND TRANSCRIPTION FACTOR SITE 2 PROTEASE"/>
    <property type="match status" value="1"/>
</dbReference>
<evidence type="ECO:0000259" key="6">
    <source>
        <dbReference type="Pfam" id="PF02163"/>
    </source>
</evidence>
<dbReference type="Pfam" id="PF02163">
    <property type="entry name" value="Peptidase_M50"/>
    <property type="match status" value="1"/>
</dbReference>
<dbReference type="InterPro" id="IPR008915">
    <property type="entry name" value="Peptidase_M50"/>
</dbReference>
<feature type="transmembrane region" description="Helical" evidence="5">
    <location>
        <begin position="459"/>
        <end position="481"/>
    </location>
</feature>
<evidence type="ECO:0000313" key="7">
    <source>
        <dbReference type="EMBL" id="HEH35485.1"/>
    </source>
</evidence>
<feature type="domain" description="Peptidase M50" evidence="6">
    <location>
        <begin position="116"/>
        <end position="469"/>
    </location>
</feature>
<evidence type="ECO:0000256" key="2">
    <source>
        <dbReference type="ARBA" id="ARBA00022692"/>
    </source>
</evidence>
<keyword evidence="2 5" id="KW-0812">Transmembrane</keyword>
<accession>A0A7J2TIV5</accession>
<dbReference type="Gene3D" id="2.30.42.10">
    <property type="match status" value="1"/>
</dbReference>
<feature type="transmembrane region" description="Helical" evidence="5">
    <location>
        <begin position="417"/>
        <end position="438"/>
    </location>
</feature>
<dbReference type="CDD" id="cd06159">
    <property type="entry name" value="S2P-M50_PDZ_Arch"/>
    <property type="match status" value="1"/>
</dbReference>
<dbReference type="GO" id="GO:0005737">
    <property type="term" value="C:cytoplasm"/>
    <property type="evidence" value="ECO:0007669"/>
    <property type="project" value="TreeGrafter"/>
</dbReference>
<dbReference type="SUPFAM" id="SSF50156">
    <property type="entry name" value="PDZ domain-like"/>
    <property type="match status" value="1"/>
</dbReference>
<dbReference type="GO" id="GO:0004222">
    <property type="term" value="F:metalloendopeptidase activity"/>
    <property type="evidence" value="ECO:0007669"/>
    <property type="project" value="InterPro"/>
</dbReference>
<dbReference type="PRINTS" id="PR01000">
    <property type="entry name" value="SREBPS2PTASE"/>
</dbReference>
<feature type="transmembrane region" description="Helical" evidence="5">
    <location>
        <begin position="66"/>
        <end position="87"/>
    </location>
</feature>
<comment type="caution">
    <text evidence="7">The sequence shown here is derived from an EMBL/GenBank/DDBJ whole genome shotgun (WGS) entry which is preliminary data.</text>
</comment>
<protein>
    <submittedName>
        <fullName evidence="7">Peptidase M50</fullName>
    </submittedName>
</protein>
<proteinExistence type="predicted"/>
<sequence>MLWLLAVFIAYWALIEVLRISGKLEKYGKNYGPILLLKTSKGISFIDRISKKKLFWKTFASAGFPLMFFSMVFMMGLLILADIIMLVSPPKPSELTSPQAALLIPGINPFIPLVWGIIGLAVAIIVHELSHGVLCRAEGIRVKSLGIILALFPIGAFVEPEENELLDKKRSKVSKMRVYTAGITGNYLVAFIAFGLFFSMLPMLNPVVAVVDERGEILGRALEINGKPVSGDFYSLVREGEWNRLLIENETGRHEIEFYGVFGVKIIGLYREGGIFPAELSGMRAGLVITEIDGKKIRKIDDFRELMMMKRAGDEIEVKTYDPVSGNFEKFRLKLVEHDGRAFMGVYLSNHDCIGGLNFVNTKLLVSALQEIPSRLSDPVSWLVLISMPFSFQGFAGMEKLFDNPQYTFWILNSLYWIAWINFYVALFNCLPAIPLDGGRAFQEAMSALLRRFERGEEISANIVKILTFFVFFSIFMMIAIPNLGL</sequence>
<dbReference type="PANTHER" id="PTHR13325:SF3">
    <property type="entry name" value="MEMBRANE-BOUND TRANSCRIPTION FACTOR SITE-2 PROTEASE"/>
    <property type="match status" value="1"/>
</dbReference>
<keyword evidence="4 5" id="KW-0472">Membrane</keyword>
<evidence type="ECO:0000256" key="1">
    <source>
        <dbReference type="ARBA" id="ARBA00004127"/>
    </source>
</evidence>
<evidence type="ECO:0000256" key="4">
    <source>
        <dbReference type="ARBA" id="ARBA00023136"/>
    </source>
</evidence>